<dbReference type="AlphaFoldDB" id="A0A1J1I266"/>
<evidence type="ECO:0000313" key="2">
    <source>
        <dbReference type="Proteomes" id="UP000183832"/>
    </source>
</evidence>
<keyword evidence="2" id="KW-1185">Reference proteome</keyword>
<dbReference type="EMBL" id="CVRI01000036">
    <property type="protein sequence ID" value="CRK92934.1"/>
    <property type="molecule type" value="Genomic_DNA"/>
</dbReference>
<reference evidence="1 2" key="1">
    <citation type="submission" date="2015-04" db="EMBL/GenBank/DDBJ databases">
        <authorList>
            <person name="Syromyatnikov M.Y."/>
            <person name="Popov V.N."/>
        </authorList>
    </citation>
    <scope>NUCLEOTIDE SEQUENCE [LARGE SCALE GENOMIC DNA]</scope>
</reference>
<evidence type="ECO:0000313" key="1">
    <source>
        <dbReference type="EMBL" id="CRK92934.1"/>
    </source>
</evidence>
<sequence length="75" mass="8783">MFLMISNFIYEKKSFIDFSSSFLVSQQNLKMLFEEDYAAGQKSEKGSSVKNQKVENKTSLHCWFLEFMKNVVRVA</sequence>
<organism evidence="1 2">
    <name type="scientific">Clunio marinus</name>
    <dbReference type="NCBI Taxonomy" id="568069"/>
    <lineage>
        <taxon>Eukaryota</taxon>
        <taxon>Metazoa</taxon>
        <taxon>Ecdysozoa</taxon>
        <taxon>Arthropoda</taxon>
        <taxon>Hexapoda</taxon>
        <taxon>Insecta</taxon>
        <taxon>Pterygota</taxon>
        <taxon>Neoptera</taxon>
        <taxon>Endopterygota</taxon>
        <taxon>Diptera</taxon>
        <taxon>Nematocera</taxon>
        <taxon>Chironomoidea</taxon>
        <taxon>Chironomidae</taxon>
        <taxon>Clunio</taxon>
    </lineage>
</organism>
<gene>
    <name evidence="1" type="ORF">CLUMA_CG006695</name>
</gene>
<accession>A0A1J1I266</accession>
<proteinExistence type="predicted"/>
<name>A0A1J1I266_9DIPT</name>
<protein>
    <submittedName>
        <fullName evidence="1">CLUMA_CG006695, isoform A</fullName>
    </submittedName>
</protein>
<dbReference type="Proteomes" id="UP000183832">
    <property type="component" value="Unassembled WGS sequence"/>
</dbReference>